<protein>
    <submittedName>
        <fullName evidence="1">Uncharacterized protein</fullName>
    </submittedName>
</protein>
<gene>
    <name evidence="1" type="ORF">OESDEN_24412</name>
</gene>
<feature type="non-terminal residue" evidence="1">
    <location>
        <position position="50"/>
    </location>
</feature>
<dbReference type="OrthoDB" id="10445609at2759"/>
<reference evidence="1 2" key="1">
    <citation type="submission" date="2014-03" db="EMBL/GenBank/DDBJ databases">
        <title>Draft genome of the hookworm Oesophagostomum dentatum.</title>
        <authorList>
            <person name="Mitreva M."/>
        </authorList>
    </citation>
    <scope>NUCLEOTIDE SEQUENCE [LARGE SCALE GENOMIC DNA]</scope>
    <source>
        <strain evidence="1 2">OD-Hann</strain>
    </source>
</reference>
<keyword evidence="2" id="KW-1185">Reference proteome</keyword>
<evidence type="ECO:0000313" key="2">
    <source>
        <dbReference type="Proteomes" id="UP000053660"/>
    </source>
</evidence>
<accession>A0A0B1RTH4</accession>
<name>A0A0B1RTH4_OESDE</name>
<sequence>MGKSTTSPCQNQEIIDLVENSVNPRLQQLKNKLISMGLRDYDIEWTVQNN</sequence>
<organism evidence="1 2">
    <name type="scientific">Oesophagostomum dentatum</name>
    <name type="common">Nodular worm</name>
    <dbReference type="NCBI Taxonomy" id="61180"/>
    <lineage>
        <taxon>Eukaryota</taxon>
        <taxon>Metazoa</taxon>
        <taxon>Ecdysozoa</taxon>
        <taxon>Nematoda</taxon>
        <taxon>Chromadorea</taxon>
        <taxon>Rhabditida</taxon>
        <taxon>Rhabditina</taxon>
        <taxon>Rhabditomorpha</taxon>
        <taxon>Strongyloidea</taxon>
        <taxon>Strongylidae</taxon>
        <taxon>Oesophagostomum</taxon>
    </lineage>
</organism>
<dbReference type="Proteomes" id="UP000053660">
    <property type="component" value="Unassembled WGS sequence"/>
</dbReference>
<proteinExistence type="predicted"/>
<dbReference type="AlphaFoldDB" id="A0A0B1RTH4"/>
<dbReference type="EMBL" id="KN612222">
    <property type="protein sequence ID" value="KHJ75969.1"/>
    <property type="molecule type" value="Genomic_DNA"/>
</dbReference>
<evidence type="ECO:0000313" key="1">
    <source>
        <dbReference type="EMBL" id="KHJ75969.1"/>
    </source>
</evidence>